<sequence length="430" mass="46957">MASSTSHDIYTRICISPSLRLSVVVYSEDSCTSPALCVPTIQNIFGRGRRHAVQLSGDLIRTSFYQKGPYLVNSTSHQHTAFVFDDVIDAHKLDHLVTGCVFIRAINSLIVWGDTPDRVIDAVLRTVPLPSSQGYEEWEQYLNFDVVTTDDNSKPIPTFNQYNIGSLLDSGVRVSALEELYPDVFSLWTGADTNTLPAFLSPLGHASPISSGASDASCSLSLPSSVTSSPDRATLTLDQTEAVSPHLTYSKKRLWEDDGLDCGPDADILRVPRQKRRAIAGFCGSNIAHATTIGAHHVERTAETGPDASPSLRVVSVPMHATSPPQATEKPRKSRKSSGRKTKPSRSTKPQKYTCEYCDRDFTRSQDLQRHIDCSCAGAPADSWTTNWKCDKCGETFRRKDAAKRHVDNKSCGKAKGARRPAAVAGPASM</sequence>
<dbReference type="EMBL" id="MU273590">
    <property type="protein sequence ID" value="KAI0031177.1"/>
    <property type="molecule type" value="Genomic_DNA"/>
</dbReference>
<dbReference type="Proteomes" id="UP000814128">
    <property type="component" value="Unassembled WGS sequence"/>
</dbReference>
<reference evidence="1" key="1">
    <citation type="submission" date="2021-02" db="EMBL/GenBank/DDBJ databases">
        <authorList>
            <consortium name="DOE Joint Genome Institute"/>
            <person name="Ahrendt S."/>
            <person name="Looney B.P."/>
            <person name="Miyauchi S."/>
            <person name="Morin E."/>
            <person name="Drula E."/>
            <person name="Courty P.E."/>
            <person name="Chicoki N."/>
            <person name="Fauchery L."/>
            <person name="Kohler A."/>
            <person name="Kuo A."/>
            <person name="Labutti K."/>
            <person name="Pangilinan J."/>
            <person name="Lipzen A."/>
            <person name="Riley R."/>
            <person name="Andreopoulos W."/>
            <person name="He G."/>
            <person name="Johnson J."/>
            <person name="Barry K.W."/>
            <person name="Grigoriev I.V."/>
            <person name="Nagy L."/>
            <person name="Hibbett D."/>
            <person name="Henrissat B."/>
            <person name="Matheny P.B."/>
            <person name="Labbe J."/>
            <person name="Martin F."/>
        </authorList>
    </citation>
    <scope>NUCLEOTIDE SEQUENCE</scope>
    <source>
        <strain evidence="1">EC-137</strain>
    </source>
</reference>
<organism evidence="1 2">
    <name type="scientific">Vararia minispora EC-137</name>
    <dbReference type="NCBI Taxonomy" id="1314806"/>
    <lineage>
        <taxon>Eukaryota</taxon>
        <taxon>Fungi</taxon>
        <taxon>Dikarya</taxon>
        <taxon>Basidiomycota</taxon>
        <taxon>Agaricomycotina</taxon>
        <taxon>Agaricomycetes</taxon>
        <taxon>Russulales</taxon>
        <taxon>Lachnocladiaceae</taxon>
        <taxon>Vararia</taxon>
    </lineage>
</organism>
<accession>A0ACB8QHQ2</accession>
<evidence type="ECO:0000313" key="2">
    <source>
        <dbReference type="Proteomes" id="UP000814128"/>
    </source>
</evidence>
<keyword evidence="2" id="KW-1185">Reference proteome</keyword>
<name>A0ACB8QHQ2_9AGAM</name>
<reference evidence="1" key="2">
    <citation type="journal article" date="2022" name="New Phytol.">
        <title>Evolutionary transition to the ectomycorrhizal habit in the genomes of a hyperdiverse lineage of mushroom-forming fungi.</title>
        <authorList>
            <person name="Looney B."/>
            <person name="Miyauchi S."/>
            <person name="Morin E."/>
            <person name="Drula E."/>
            <person name="Courty P.E."/>
            <person name="Kohler A."/>
            <person name="Kuo A."/>
            <person name="LaButti K."/>
            <person name="Pangilinan J."/>
            <person name="Lipzen A."/>
            <person name="Riley R."/>
            <person name="Andreopoulos W."/>
            <person name="He G."/>
            <person name="Johnson J."/>
            <person name="Nolan M."/>
            <person name="Tritt A."/>
            <person name="Barry K.W."/>
            <person name="Grigoriev I.V."/>
            <person name="Nagy L.G."/>
            <person name="Hibbett D."/>
            <person name="Henrissat B."/>
            <person name="Matheny P.B."/>
            <person name="Labbe J."/>
            <person name="Martin F.M."/>
        </authorList>
    </citation>
    <scope>NUCLEOTIDE SEQUENCE</scope>
    <source>
        <strain evidence="1">EC-137</strain>
    </source>
</reference>
<gene>
    <name evidence="1" type="ORF">K488DRAFT_71614</name>
</gene>
<evidence type="ECO:0000313" key="1">
    <source>
        <dbReference type="EMBL" id="KAI0031177.1"/>
    </source>
</evidence>
<protein>
    <submittedName>
        <fullName evidence="1">Uncharacterized protein</fullName>
    </submittedName>
</protein>
<proteinExistence type="predicted"/>
<comment type="caution">
    <text evidence="1">The sequence shown here is derived from an EMBL/GenBank/DDBJ whole genome shotgun (WGS) entry which is preliminary data.</text>
</comment>